<feature type="transmembrane region" description="Helical" evidence="7">
    <location>
        <begin position="42"/>
        <end position="65"/>
    </location>
</feature>
<keyword evidence="10" id="KW-1185">Reference proteome</keyword>
<dbReference type="OrthoDB" id="4525788at2759"/>
<evidence type="ECO:0000256" key="1">
    <source>
        <dbReference type="ARBA" id="ARBA00004141"/>
    </source>
</evidence>
<keyword evidence="3 7" id="KW-1133">Transmembrane helix</keyword>
<feature type="region of interest" description="Disordered" evidence="6">
    <location>
        <begin position="490"/>
        <end position="509"/>
    </location>
</feature>
<feature type="transmembrane region" description="Helical" evidence="7">
    <location>
        <begin position="77"/>
        <end position="98"/>
    </location>
</feature>
<evidence type="ECO:0000313" key="9">
    <source>
        <dbReference type="EMBL" id="KAF2672564.1"/>
    </source>
</evidence>
<evidence type="ECO:0000313" key="10">
    <source>
        <dbReference type="Proteomes" id="UP000799302"/>
    </source>
</evidence>
<gene>
    <name evidence="9" type="ORF">BT63DRAFT_130797</name>
</gene>
<evidence type="ECO:0000256" key="3">
    <source>
        <dbReference type="ARBA" id="ARBA00022989"/>
    </source>
</evidence>
<dbReference type="PANTHER" id="PTHR33048">
    <property type="entry name" value="PTH11-LIKE INTEGRAL MEMBRANE PROTEIN (AFU_ORTHOLOGUE AFUA_5G11245)"/>
    <property type="match status" value="1"/>
</dbReference>
<evidence type="ECO:0000256" key="2">
    <source>
        <dbReference type="ARBA" id="ARBA00022692"/>
    </source>
</evidence>
<keyword evidence="4 7" id="KW-0472">Membrane</keyword>
<dbReference type="Proteomes" id="UP000799302">
    <property type="component" value="Unassembled WGS sequence"/>
</dbReference>
<sequence length="509" mass="56457">MSEIGKPEPGSDIFFTSYFIPLSIVGKWPPPSGANAERRTWYVPYAIFLQVIAALCVAIRFYATYTKRIRAFGIDDVLIIGGMVFAIAFTASSIYGVLHAGFDTHIWENLLTGEQAGFVAWISEILFLASNCLTKLSVLHFQRRLIQRTHNPIILRAIDLGIAFTIVYFFAFVLFLMFACSPTNASWKSMNINYNQPYKCVHRNVIDPMVGALSAVSDVYALIVPEILIYKLRMERKKKVVLYIIFGSGLIVSGAGLARAVWLGRLSTDSLRDLTWVGYNILVWTQLEQQVALITACAPALKAFISNVKTGETRTGGSTYKGSNYGTELNSGSNFQSGTNMKLEKEIAYNKGILVEQRVSLNSVLISSSASGKSASKPFNEVTVETNKLDDINEIQERPSFSSPTRMSPSPADEIQDRSSFSSQTRLDKSYSSSRSDRPSPVEATAYSPHATRYPIDDSPKEPASILHGTFSHYPTEHYTRPVPVAKNSWTNKLSNPANRSKAMRVLEG</sequence>
<feature type="transmembrane region" description="Helical" evidence="7">
    <location>
        <begin position="118"/>
        <end position="141"/>
    </location>
</feature>
<dbReference type="InterPro" id="IPR052337">
    <property type="entry name" value="SAT4-like"/>
</dbReference>
<evidence type="ECO:0000256" key="4">
    <source>
        <dbReference type="ARBA" id="ARBA00023136"/>
    </source>
</evidence>
<protein>
    <recommendedName>
        <fullName evidence="8">Rhodopsin domain-containing protein</fullName>
    </recommendedName>
</protein>
<evidence type="ECO:0000256" key="5">
    <source>
        <dbReference type="ARBA" id="ARBA00038359"/>
    </source>
</evidence>
<proteinExistence type="inferred from homology"/>
<feature type="region of interest" description="Disordered" evidence="6">
    <location>
        <begin position="385"/>
        <end position="468"/>
    </location>
</feature>
<comment type="subcellular location">
    <subcellularLocation>
        <location evidence="1">Membrane</location>
        <topology evidence="1">Multi-pass membrane protein</topology>
    </subcellularLocation>
</comment>
<comment type="similarity">
    <text evidence="5">Belongs to the SAT4 family.</text>
</comment>
<dbReference type="Pfam" id="PF20684">
    <property type="entry name" value="Fung_rhodopsin"/>
    <property type="match status" value="1"/>
</dbReference>
<dbReference type="AlphaFoldDB" id="A0A6A6UNU5"/>
<dbReference type="GO" id="GO:0016020">
    <property type="term" value="C:membrane"/>
    <property type="evidence" value="ECO:0007669"/>
    <property type="project" value="UniProtKB-SubCell"/>
</dbReference>
<feature type="transmembrane region" description="Helical" evidence="7">
    <location>
        <begin position="209"/>
        <end position="228"/>
    </location>
</feature>
<feature type="compositionally biased region" description="Basic and acidic residues" evidence="6">
    <location>
        <begin position="387"/>
        <end position="397"/>
    </location>
</feature>
<evidence type="ECO:0000256" key="7">
    <source>
        <dbReference type="SAM" id="Phobius"/>
    </source>
</evidence>
<accession>A0A6A6UNU5</accession>
<feature type="transmembrane region" description="Helical" evidence="7">
    <location>
        <begin position="153"/>
        <end position="179"/>
    </location>
</feature>
<feature type="transmembrane region" description="Helical" evidence="7">
    <location>
        <begin position="240"/>
        <end position="262"/>
    </location>
</feature>
<evidence type="ECO:0000259" key="8">
    <source>
        <dbReference type="Pfam" id="PF20684"/>
    </source>
</evidence>
<name>A0A6A6UNU5_9PEZI</name>
<feature type="domain" description="Rhodopsin" evidence="8">
    <location>
        <begin position="60"/>
        <end position="306"/>
    </location>
</feature>
<feature type="compositionally biased region" description="Polar residues" evidence="6">
    <location>
        <begin position="399"/>
        <end position="408"/>
    </location>
</feature>
<dbReference type="InterPro" id="IPR049326">
    <property type="entry name" value="Rhodopsin_dom_fungi"/>
</dbReference>
<keyword evidence="2 7" id="KW-0812">Transmembrane</keyword>
<evidence type="ECO:0000256" key="6">
    <source>
        <dbReference type="SAM" id="MobiDB-lite"/>
    </source>
</evidence>
<dbReference type="PANTHER" id="PTHR33048:SF129">
    <property type="entry name" value="INTEGRAL MEMBRANE PROTEIN-RELATED"/>
    <property type="match status" value="1"/>
</dbReference>
<reference evidence="9" key="1">
    <citation type="journal article" date="2020" name="Stud. Mycol.">
        <title>101 Dothideomycetes genomes: a test case for predicting lifestyles and emergence of pathogens.</title>
        <authorList>
            <person name="Haridas S."/>
            <person name="Albert R."/>
            <person name="Binder M."/>
            <person name="Bloem J."/>
            <person name="Labutti K."/>
            <person name="Salamov A."/>
            <person name="Andreopoulos B."/>
            <person name="Baker S."/>
            <person name="Barry K."/>
            <person name="Bills G."/>
            <person name="Bluhm B."/>
            <person name="Cannon C."/>
            <person name="Castanera R."/>
            <person name="Culley D."/>
            <person name="Daum C."/>
            <person name="Ezra D."/>
            <person name="Gonzalez J."/>
            <person name="Henrissat B."/>
            <person name="Kuo A."/>
            <person name="Liang C."/>
            <person name="Lipzen A."/>
            <person name="Lutzoni F."/>
            <person name="Magnuson J."/>
            <person name="Mondo S."/>
            <person name="Nolan M."/>
            <person name="Ohm R."/>
            <person name="Pangilinan J."/>
            <person name="Park H.-J."/>
            <person name="Ramirez L."/>
            <person name="Alfaro M."/>
            <person name="Sun H."/>
            <person name="Tritt A."/>
            <person name="Yoshinaga Y."/>
            <person name="Zwiers L.-H."/>
            <person name="Turgeon B."/>
            <person name="Goodwin S."/>
            <person name="Spatafora J."/>
            <person name="Crous P."/>
            <person name="Grigoriev I."/>
        </authorList>
    </citation>
    <scope>NUCLEOTIDE SEQUENCE</scope>
    <source>
        <strain evidence="9">CBS 115976</strain>
    </source>
</reference>
<feature type="compositionally biased region" description="Polar residues" evidence="6">
    <location>
        <begin position="490"/>
        <end position="499"/>
    </location>
</feature>
<dbReference type="EMBL" id="MU004231">
    <property type="protein sequence ID" value="KAF2672564.1"/>
    <property type="molecule type" value="Genomic_DNA"/>
</dbReference>
<organism evidence="9 10">
    <name type="scientific">Microthyrium microscopicum</name>
    <dbReference type="NCBI Taxonomy" id="703497"/>
    <lineage>
        <taxon>Eukaryota</taxon>
        <taxon>Fungi</taxon>
        <taxon>Dikarya</taxon>
        <taxon>Ascomycota</taxon>
        <taxon>Pezizomycotina</taxon>
        <taxon>Dothideomycetes</taxon>
        <taxon>Dothideomycetes incertae sedis</taxon>
        <taxon>Microthyriales</taxon>
        <taxon>Microthyriaceae</taxon>
        <taxon>Microthyrium</taxon>
    </lineage>
</organism>